<keyword evidence="1 3" id="KW-0378">Hydrolase</keyword>
<dbReference type="EMBL" id="BHXQ01000001">
    <property type="protein sequence ID" value="GCC50117.1"/>
    <property type="molecule type" value="Genomic_DNA"/>
</dbReference>
<organism evidence="3 4">
    <name type="scientific">Chryseotalea sanaruensis</name>
    <dbReference type="NCBI Taxonomy" id="2482724"/>
    <lineage>
        <taxon>Bacteria</taxon>
        <taxon>Pseudomonadati</taxon>
        <taxon>Bacteroidota</taxon>
        <taxon>Cytophagia</taxon>
        <taxon>Cytophagales</taxon>
        <taxon>Chryseotaleaceae</taxon>
        <taxon>Chryseotalea</taxon>
    </lineage>
</organism>
<dbReference type="GO" id="GO:0008233">
    <property type="term" value="F:peptidase activity"/>
    <property type="evidence" value="ECO:0007669"/>
    <property type="project" value="InterPro"/>
</dbReference>
<dbReference type="Gene3D" id="3.40.50.1820">
    <property type="entry name" value="alpha/beta hydrolase"/>
    <property type="match status" value="1"/>
</dbReference>
<dbReference type="RefSeq" id="WP_127120772.1">
    <property type="nucleotide sequence ID" value="NZ_BHXQ01000001.1"/>
</dbReference>
<dbReference type="InterPro" id="IPR022742">
    <property type="entry name" value="Hydrolase_4"/>
</dbReference>
<evidence type="ECO:0000256" key="1">
    <source>
        <dbReference type="ARBA" id="ARBA00022801"/>
    </source>
</evidence>
<dbReference type="PANTHER" id="PTHR43194">
    <property type="entry name" value="HYDROLASE ALPHA/BETA FOLD FAMILY"/>
    <property type="match status" value="1"/>
</dbReference>
<dbReference type="OrthoDB" id="9796770at2"/>
<evidence type="ECO:0000313" key="3">
    <source>
        <dbReference type="EMBL" id="GCC50117.1"/>
    </source>
</evidence>
<sequence>MNLKILTITAMTCVLSMSCENEQYINKSGNLVPKTVEEDPNLPSVVVNGTVLHAEAHGNSVNPMVVFLHGGPGSDYRNGLNAKQLAESGYYVVFYDQRGTGLSKRHPKESYSIQLYLDDLAAVIQYYRTSANQKVFLFGHSWGAMLTAAYINAYPDRIDGAIFAEAGGFNKQLLDEYGETSRRLKLLAETTSDVFYYDQFLTGREKDHEILDYKMALASSFSYAKGNEEGVETASPFWRNGAVVLRAFVDISENDGFDFTTNLNQYATQTLFLYGENNKSYGLKFAQKEAAFFSNTEIVQIDDTGHEMIHSKWNLVYPVVVDYLNKLN</sequence>
<dbReference type="Proteomes" id="UP000288227">
    <property type="component" value="Unassembled WGS sequence"/>
</dbReference>
<comment type="caution">
    <text evidence="3">The sequence shown here is derived from an EMBL/GenBank/DDBJ whole genome shotgun (WGS) entry which is preliminary data.</text>
</comment>
<evidence type="ECO:0000259" key="2">
    <source>
        <dbReference type="Pfam" id="PF12146"/>
    </source>
</evidence>
<dbReference type="InterPro" id="IPR002410">
    <property type="entry name" value="Peptidase_S33"/>
</dbReference>
<feature type="domain" description="Serine aminopeptidase S33" evidence="2">
    <location>
        <begin position="63"/>
        <end position="198"/>
    </location>
</feature>
<dbReference type="AlphaFoldDB" id="A0A401U5E6"/>
<keyword evidence="4" id="KW-1185">Reference proteome</keyword>
<accession>A0A401U5E6</accession>
<dbReference type="PROSITE" id="PS51257">
    <property type="entry name" value="PROKAR_LIPOPROTEIN"/>
    <property type="match status" value="1"/>
</dbReference>
<name>A0A401U5E6_9BACT</name>
<dbReference type="PRINTS" id="PR00793">
    <property type="entry name" value="PROAMNOPTASE"/>
</dbReference>
<reference evidence="3 4" key="1">
    <citation type="submission" date="2018-11" db="EMBL/GenBank/DDBJ databases">
        <title>Chryseotalea sanarue gen. nov., sp., nov., a member of the family Cytophagaceae, isolated from a brackish lake in Hamamatsu Japan.</title>
        <authorList>
            <person name="Maejima Y."/>
            <person name="Iino T."/>
            <person name="Muraguchi Y."/>
            <person name="Fukuda K."/>
            <person name="Ohkuma M."/>
            <person name="Moriuchi R."/>
            <person name="Dohra H."/>
            <person name="Kimbara K."/>
            <person name="Shintani M."/>
        </authorList>
    </citation>
    <scope>NUCLEOTIDE SEQUENCE [LARGE SCALE GENOMIC DNA]</scope>
    <source>
        <strain evidence="3 4">Ys</strain>
    </source>
</reference>
<dbReference type="PANTHER" id="PTHR43194:SF2">
    <property type="entry name" value="PEROXISOMAL MEMBRANE PROTEIN LPX1"/>
    <property type="match status" value="1"/>
</dbReference>
<dbReference type="GO" id="GO:0006508">
    <property type="term" value="P:proteolysis"/>
    <property type="evidence" value="ECO:0007669"/>
    <property type="project" value="InterPro"/>
</dbReference>
<proteinExistence type="predicted"/>
<evidence type="ECO:0000313" key="4">
    <source>
        <dbReference type="Proteomes" id="UP000288227"/>
    </source>
</evidence>
<dbReference type="SUPFAM" id="SSF53474">
    <property type="entry name" value="alpha/beta-Hydrolases"/>
    <property type="match status" value="1"/>
</dbReference>
<dbReference type="Pfam" id="PF12146">
    <property type="entry name" value="Hydrolase_4"/>
    <property type="match status" value="1"/>
</dbReference>
<gene>
    <name evidence="3" type="ORF">SanaruYs_03320</name>
</gene>
<dbReference type="InterPro" id="IPR029058">
    <property type="entry name" value="AB_hydrolase_fold"/>
</dbReference>
<dbReference type="InterPro" id="IPR050228">
    <property type="entry name" value="Carboxylesterase_BioH"/>
</dbReference>
<protein>
    <submittedName>
        <fullName evidence="3">Alpha/beta hydrolase</fullName>
    </submittedName>
</protein>